<dbReference type="EMBL" id="JASNVK010000005">
    <property type="protein sequence ID" value="MDK4300488.1"/>
    <property type="molecule type" value="Genomic_DNA"/>
</dbReference>
<sequence>MSTLALHSLSVSEMDNQCYFLVDGDQALLIDAADDAAKLLAFAEELGVTITAVLTTHRHWDHTRAVEEVLKKTGAKHYASHLDAPAIPGEIDVELHHGDVVEFAGEEYPVIILRGHTPGGVALAAVIDGVPNLFVGDSLFPGGLGKTDSEGDFVRLFHDVNGRIFEQYPDETKVWPGHGNPTTLGEERGKLEEWWERRW</sequence>
<evidence type="ECO:0000313" key="3">
    <source>
        <dbReference type="EMBL" id="MDK4325745.1"/>
    </source>
</evidence>
<dbReference type="GeneID" id="64189350"/>
<gene>
    <name evidence="2" type="ORF">QPX45_04370</name>
    <name evidence="3" type="ORF">QPX54_04345</name>
</gene>
<protein>
    <submittedName>
        <fullName evidence="3">MBL fold metallo-hydrolase</fullName>
    </submittedName>
</protein>
<evidence type="ECO:0000313" key="2">
    <source>
        <dbReference type="EMBL" id="MDK4300488.1"/>
    </source>
</evidence>
<evidence type="ECO:0000313" key="4">
    <source>
        <dbReference type="Proteomes" id="UP001226160"/>
    </source>
</evidence>
<dbReference type="InterPro" id="IPR001279">
    <property type="entry name" value="Metallo-B-lactamas"/>
</dbReference>
<keyword evidence="5" id="KW-1185">Reference proteome</keyword>
<name>A0AAP4BST7_9CORY</name>
<evidence type="ECO:0000259" key="1">
    <source>
        <dbReference type="SMART" id="SM00849"/>
    </source>
</evidence>
<comment type="caution">
    <text evidence="3">The sequence shown here is derived from an EMBL/GenBank/DDBJ whole genome shotgun (WGS) entry which is preliminary data.</text>
</comment>
<dbReference type="Proteomes" id="UP001243856">
    <property type="component" value="Unassembled WGS sequence"/>
</dbReference>
<dbReference type="Proteomes" id="UP001226160">
    <property type="component" value="Unassembled WGS sequence"/>
</dbReference>
<reference evidence="3 5" key="1">
    <citation type="submission" date="2023-05" db="EMBL/GenBank/DDBJ databases">
        <title>Metabolic capabilities are highly conserved among human nasal-associated Corynebacterium species in pangenomic analyses.</title>
        <authorList>
            <person name="Tran T.H."/>
            <person name="Roberts A.Q."/>
            <person name="Escapa I.F."/>
            <person name="Gao W."/>
            <person name="Conlan S."/>
            <person name="Kong H."/>
            <person name="Segre J.A."/>
            <person name="Kelly M.S."/>
            <person name="Lemon K.P."/>
        </authorList>
    </citation>
    <scope>NUCLEOTIDE SEQUENCE</scope>
    <source>
        <strain evidence="3">KPL2654</strain>
        <strain evidence="2 5">KPL2811</strain>
    </source>
</reference>
<evidence type="ECO:0000313" key="5">
    <source>
        <dbReference type="Proteomes" id="UP001243856"/>
    </source>
</evidence>
<dbReference type="Pfam" id="PF00753">
    <property type="entry name" value="Lactamase_B"/>
    <property type="match status" value="1"/>
</dbReference>
<dbReference type="Gene3D" id="3.60.15.10">
    <property type="entry name" value="Ribonuclease Z/Hydroxyacylglutathione hydrolase-like"/>
    <property type="match status" value="1"/>
</dbReference>
<dbReference type="InterPro" id="IPR036866">
    <property type="entry name" value="RibonucZ/Hydroxyglut_hydro"/>
</dbReference>
<dbReference type="AlphaFoldDB" id="A0AAP4BST7"/>
<dbReference type="RefSeq" id="WP_018120125.1">
    <property type="nucleotide sequence ID" value="NZ_CABIYR010000003.1"/>
</dbReference>
<accession>A0AAP4BST7</accession>
<dbReference type="SUPFAM" id="SSF56281">
    <property type="entry name" value="Metallo-hydrolase/oxidoreductase"/>
    <property type="match status" value="1"/>
</dbReference>
<dbReference type="SMART" id="SM00849">
    <property type="entry name" value="Lactamase_B"/>
    <property type="match status" value="1"/>
</dbReference>
<proteinExistence type="predicted"/>
<dbReference type="EMBL" id="JASNVP010000003">
    <property type="protein sequence ID" value="MDK4325745.1"/>
    <property type="molecule type" value="Genomic_DNA"/>
</dbReference>
<dbReference type="PANTHER" id="PTHR46233">
    <property type="entry name" value="HYDROXYACYLGLUTATHIONE HYDROLASE GLOC"/>
    <property type="match status" value="1"/>
</dbReference>
<dbReference type="InterPro" id="IPR051453">
    <property type="entry name" value="MBL_Glyoxalase_II"/>
</dbReference>
<feature type="domain" description="Metallo-beta-lactamase" evidence="1">
    <location>
        <begin position="15"/>
        <end position="178"/>
    </location>
</feature>
<organism evidence="3 4">
    <name type="scientific">Corynebacterium propinquum</name>
    <dbReference type="NCBI Taxonomy" id="43769"/>
    <lineage>
        <taxon>Bacteria</taxon>
        <taxon>Bacillati</taxon>
        <taxon>Actinomycetota</taxon>
        <taxon>Actinomycetes</taxon>
        <taxon>Mycobacteriales</taxon>
        <taxon>Corynebacteriaceae</taxon>
        <taxon>Corynebacterium</taxon>
    </lineage>
</organism>
<dbReference type="PANTHER" id="PTHR46233:SF1">
    <property type="entry name" value="CONSERVED PROTEIN"/>
    <property type="match status" value="1"/>
</dbReference>
<dbReference type="CDD" id="cd06262">
    <property type="entry name" value="metallo-hydrolase-like_MBL-fold"/>
    <property type="match status" value="1"/>
</dbReference>